<dbReference type="SUPFAM" id="SSF52540">
    <property type="entry name" value="P-loop containing nucleoside triphosphate hydrolases"/>
    <property type="match status" value="1"/>
</dbReference>
<keyword evidence="2" id="KW-0808">Transferase</keyword>
<comment type="caution">
    <text evidence="4">The sequence shown here is derived from an EMBL/GenBank/DDBJ whole genome shotgun (WGS) entry which is preliminary data.</text>
</comment>
<sequence length="331" mass="39090">MAANAEDNAMEEYIEDISKLDPEKSVVCVFKHNMHCAVFKGTYWINNWPRKWKAPNVPAPDWFGKESGMDLAEWYKTWMNFKAREDDIIISAYPKSGHHWMFEVVHMILNHTTESVNKCKENNFIEMRTMEELDAIPSPRILLTHFEYNHIAPDIFKKGCKIFYLYRNPKDVAVSYFYHMTTLQAVYKFTGTWDQYFDLLISGTHESGRWLDNVPDWWEKSKNDKNTLILSYEQMKKNFVTNVKKLSEFLGKTYDMNFYEEVEKACSIKVMKKNPKLDSLTDFVKQGKPGMIRKGEIGGWKNYFTVAQNELFDAEYNKVMVNHKDLTVEFE</sequence>
<evidence type="ECO:0000259" key="3">
    <source>
        <dbReference type="Pfam" id="PF00685"/>
    </source>
</evidence>
<dbReference type="InterPro" id="IPR027417">
    <property type="entry name" value="P-loop_NTPase"/>
</dbReference>
<feature type="domain" description="Sulfotransferase" evidence="3">
    <location>
        <begin position="86"/>
        <end position="320"/>
    </location>
</feature>
<dbReference type="EMBL" id="CAIIXF020000008">
    <property type="protein sequence ID" value="CAH1790892.1"/>
    <property type="molecule type" value="Genomic_DNA"/>
</dbReference>
<accession>A0A8S4PDM4</accession>
<protein>
    <recommendedName>
        <fullName evidence="3">Sulfotransferase domain-containing protein</fullName>
    </recommendedName>
</protein>
<evidence type="ECO:0000313" key="4">
    <source>
        <dbReference type="EMBL" id="CAH1790892.1"/>
    </source>
</evidence>
<gene>
    <name evidence="4" type="ORF">OFUS_LOCUS16047</name>
</gene>
<keyword evidence="5" id="KW-1185">Reference proteome</keyword>
<dbReference type="Pfam" id="PF00685">
    <property type="entry name" value="Sulfotransfer_1"/>
    <property type="match status" value="1"/>
</dbReference>
<dbReference type="OrthoDB" id="205623at2759"/>
<dbReference type="PANTHER" id="PTHR11783">
    <property type="entry name" value="SULFOTRANSFERASE SULT"/>
    <property type="match status" value="1"/>
</dbReference>
<organism evidence="4 5">
    <name type="scientific">Owenia fusiformis</name>
    <name type="common">Polychaete worm</name>
    <dbReference type="NCBI Taxonomy" id="6347"/>
    <lineage>
        <taxon>Eukaryota</taxon>
        <taxon>Metazoa</taxon>
        <taxon>Spiralia</taxon>
        <taxon>Lophotrochozoa</taxon>
        <taxon>Annelida</taxon>
        <taxon>Polychaeta</taxon>
        <taxon>Sedentaria</taxon>
        <taxon>Canalipalpata</taxon>
        <taxon>Sabellida</taxon>
        <taxon>Oweniida</taxon>
        <taxon>Oweniidae</taxon>
        <taxon>Owenia</taxon>
    </lineage>
</organism>
<evidence type="ECO:0000256" key="1">
    <source>
        <dbReference type="ARBA" id="ARBA00005771"/>
    </source>
</evidence>
<name>A0A8S4PDM4_OWEFU</name>
<evidence type="ECO:0000256" key="2">
    <source>
        <dbReference type="ARBA" id="ARBA00022679"/>
    </source>
</evidence>
<dbReference type="Gene3D" id="3.40.50.300">
    <property type="entry name" value="P-loop containing nucleotide triphosphate hydrolases"/>
    <property type="match status" value="1"/>
</dbReference>
<dbReference type="Proteomes" id="UP000749559">
    <property type="component" value="Unassembled WGS sequence"/>
</dbReference>
<dbReference type="InterPro" id="IPR000863">
    <property type="entry name" value="Sulfotransferase_dom"/>
</dbReference>
<comment type="similarity">
    <text evidence="1">Belongs to the sulfotransferase 1 family.</text>
</comment>
<dbReference type="AlphaFoldDB" id="A0A8S4PDM4"/>
<proteinExistence type="inferred from homology"/>
<evidence type="ECO:0000313" key="5">
    <source>
        <dbReference type="Proteomes" id="UP000749559"/>
    </source>
</evidence>
<dbReference type="GO" id="GO:0008146">
    <property type="term" value="F:sulfotransferase activity"/>
    <property type="evidence" value="ECO:0007669"/>
    <property type="project" value="InterPro"/>
</dbReference>
<reference evidence="4" key="1">
    <citation type="submission" date="2022-03" db="EMBL/GenBank/DDBJ databases">
        <authorList>
            <person name="Martin C."/>
        </authorList>
    </citation>
    <scope>NUCLEOTIDE SEQUENCE</scope>
</reference>